<proteinExistence type="predicted"/>
<name>A0A1I9L2L1_9CAUD</name>
<sequence length="85" mass="9651">MSDYEIKEFSPLARQLSEEDNAPKTMPNKKYPFDELEIGKCFTIPLADANIKSLKVICARKSKDGKKFVALEHKAHEVVEIARLS</sequence>
<evidence type="ECO:0000313" key="2">
    <source>
        <dbReference type="Proteomes" id="UP000225190"/>
    </source>
</evidence>
<protein>
    <submittedName>
        <fullName evidence="1">Uncharacterized protein</fullName>
    </submittedName>
</protein>
<reference evidence="1 2" key="1">
    <citation type="submission" date="2015-11" db="EMBL/GenBank/DDBJ databases">
        <title>Bacteriophages of Xanthomonas arboricola pv. juglandis: Characterization of two phages.</title>
        <authorList>
            <person name="Domotor D."/>
            <person name="Frank T."/>
            <person name="Rakhely G."/>
            <person name="Doffkay Z."/>
            <person name="Schneider G."/>
            <person name="Kovacs T."/>
        </authorList>
    </citation>
    <scope>NUCLEOTIDE SEQUENCE [LARGE SCALE GENOMIC DNA]</scope>
</reference>
<dbReference type="EMBL" id="KU197014">
    <property type="protein sequence ID" value="AMW36198.1"/>
    <property type="molecule type" value="Genomic_DNA"/>
</dbReference>
<dbReference type="Proteomes" id="UP000225190">
    <property type="component" value="Segment"/>
</dbReference>
<evidence type="ECO:0000313" key="1">
    <source>
        <dbReference type="EMBL" id="AMW36198.1"/>
    </source>
</evidence>
<organism evidence="1 2">
    <name type="scientific">Xanthomonas phage XAJ2</name>
    <dbReference type="NCBI Taxonomy" id="1775249"/>
    <lineage>
        <taxon>Viruses</taxon>
        <taxon>Duplodnaviria</taxon>
        <taxon>Heunggongvirae</taxon>
        <taxon>Uroviricota</taxon>
        <taxon>Caudoviricetes</taxon>
        <taxon>Caudoviricetes incertae sedis</taxon>
        <taxon>Xajduovirus</taxon>
        <taxon>Xajduovirus XAJ2</taxon>
    </lineage>
</organism>
<keyword evidence="2" id="KW-1185">Reference proteome</keyword>
<accession>A0A1I9L2L1</accession>